<keyword evidence="4" id="KW-0808">Transferase</keyword>
<evidence type="ECO:0000313" key="11">
    <source>
        <dbReference type="Proteomes" id="UP000327157"/>
    </source>
</evidence>
<reference evidence="11" key="2">
    <citation type="submission" date="2019-10" db="EMBL/GenBank/DDBJ databases">
        <title>A de novo genome assembly of a pear dwarfing rootstock.</title>
        <authorList>
            <person name="Wang F."/>
            <person name="Wang J."/>
            <person name="Li S."/>
            <person name="Zhang Y."/>
            <person name="Fang M."/>
            <person name="Ma L."/>
            <person name="Zhao Y."/>
            <person name="Jiang S."/>
        </authorList>
    </citation>
    <scope>NUCLEOTIDE SEQUENCE [LARGE SCALE GENOMIC DNA]</scope>
</reference>
<dbReference type="Pfam" id="PF00623">
    <property type="entry name" value="RNA_pol_Rpb1_2"/>
    <property type="match status" value="1"/>
</dbReference>
<reference evidence="10 11" key="3">
    <citation type="submission" date="2019-11" db="EMBL/GenBank/DDBJ databases">
        <title>A de novo genome assembly of a pear dwarfing rootstock.</title>
        <authorList>
            <person name="Wang F."/>
            <person name="Wang J."/>
            <person name="Li S."/>
            <person name="Zhang Y."/>
            <person name="Fang M."/>
            <person name="Ma L."/>
            <person name="Zhao Y."/>
            <person name="Jiang S."/>
        </authorList>
    </citation>
    <scope>NUCLEOTIDE SEQUENCE [LARGE SCALE GENOMIC DNA]</scope>
    <source>
        <strain evidence="10">S2</strain>
        <tissue evidence="10">Leaf</tissue>
    </source>
</reference>
<dbReference type="GO" id="GO:0005736">
    <property type="term" value="C:RNA polymerase I complex"/>
    <property type="evidence" value="ECO:0007669"/>
    <property type="project" value="TreeGrafter"/>
</dbReference>
<sequence>MMGKRVNYACRSVISPDPYLAVNEIGIPPCFSSLARWGRCACQSTGIASLNFGLETCRIYKLKMKLHIPEHLQNIVQDISEDWEEILEVILLSRQPRRFVCKDLAMLLTANKLLVTKIKSSYMERILRINKAIHPSKKKETAALQTTGVDFRTFWKLQDVLDVRYLYSNNIHAMLNTYGVEAARETIIREIASLGTASKFIVEAAYHGQTDDLETPSARICLGLPVKVGTGCFDLVQKIEV</sequence>
<keyword evidence="3 10" id="KW-0240">DNA-directed RNA polymerase</keyword>
<reference evidence="10 11" key="1">
    <citation type="submission" date="2019-09" db="EMBL/GenBank/DDBJ databases">
        <authorList>
            <person name="Ou C."/>
        </authorList>
    </citation>
    <scope>NUCLEOTIDE SEQUENCE [LARGE SCALE GENOMIC DNA]</scope>
    <source>
        <strain evidence="10">S2</strain>
        <tissue evidence="10">Leaf</tissue>
    </source>
</reference>
<comment type="similarity">
    <text evidence="1">Belongs to the RNA polymerase beta' chain family.</text>
</comment>
<dbReference type="InterPro" id="IPR000722">
    <property type="entry name" value="RNA_pol_asu"/>
</dbReference>
<dbReference type="AlphaFoldDB" id="A0A5N5G3B7"/>
<dbReference type="InterPro" id="IPR007081">
    <property type="entry name" value="RNA_pol_Rpb1_5"/>
</dbReference>
<evidence type="ECO:0000256" key="6">
    <source>
        <dbReference type="ARBA" id="ARBA00022833"/>
    </source>
</evidence>
<dbReference type="GO" id="GO:0003677">
    <property type="term" value="F:DNA binding"/>
    <property type="evidence" value="ECO:0007669"/>
    <property type="project" value="InterPro"/>
</dbReference>
<keyword evidence="11" id="KW-1185">Reference proteome</keyword>
<dbReference type="Proteomes" id="UP000327157">
    <property type="component" value="Chromosome 14"/>
</dbReference>
<evidence type="ECO:0000256" key="7">
    <source>
        <dbReference type="ARBA" id="ARBA00023163"/>
    </source>
</evidence>
<gene>
    <name evidence="10" type="ORF">D8674_011358</name>
</gene>
<evidence type="ECO:0000256" key="5">
    <source>
        <dbReference type="ARBA" id="ARBA00022695"/>
    </source>
</evidence>
<dbReference type="PANTHER" id="PTHR19376">
    <property type="entry name" value="DNA-DIRECTED RNA POLYMERASE"/>
    <property type="match status" value="1"/>
</dbReference>
<protein>
    <recommendedName>
        <fullName evidence="2">DNA-directed RNA polymerase</fullName>
        <ecNumber evidence="2">2.7.7.6</ecNumber>
    </recommendedName>
</protein>
<evidence type="ECO:0000256" key="4">
    <source>
        <dbReference type="ARBA" id="ARBA00022679"/>
    </source>
</evidence>
<name>A0A5N5G3B7_9ROSA</name>
<dbReference type="OrthoDB" id="270392at2759"/>
<dbReference type="GO" id="GO:0003899">
    <property type="term" value="F:DNA-directed RNA polymerase activity"/>
    <property type="evidence" value="ECO:0007669"/>
    <property type="project" value="UniProtKB-EC"/>
</dbReference>
<dbReference type="EMBL" id="SMOL01000553">
    <property type="protein sequence ID" value="KAB2608190.1"/>
    <property type="molecule type" value="Genomic_DNA"/>
</dbReference>
<dbReference type="SUPFAM" id="SSF64484">
    <property type="entry name" value="beta and beta-prime subunits of DNA dependent RNA-polymerase"/>
    <property type="match status" value="2"/>
</dbReference>
<evidence type="ECO:0000256" key="2">
    <source>
        <dbReference type="ARBA" id="ARBA00012418"/>
    </source>
</evidence>
<dbReference type="EC" id="2.7.7.6" evidence="2"/>
<feature type="domain" description="RNA polymerase alpha subunit" evidence="8">
    <location>
        <begin position="3"/>
        <end position="31"/>
    </location>
</feature>
<evidence type="ECO:0000256" key="3">
    <source>
        <dbReference type="ARBA" id="ARBA00022478"/>
    </source>
</evidence>
<comment type="caution">
    <text evidence="10">The sequence shown here is derived from an EMBL/GenBank/DDBJ whole genome shotgun (WGS) entry which is preliminary data.</text>
</comment>
<evidence type="ECO:0000259" key="9">
    <source>
        <dbReference type="Pfam" id="PF04998"/>
    </source>
</evidence>
<keyword evidence="5" id="KW-0548">Nucleotidyltransferase</keyword>
<dbReference type="GO" id="GO:0006351">
    <property type="term" value="P:DNA-templated transcription"/>
    <property type="evidence" value="ECO:0007669"/>
    <property type="project" value="InterPro"/>
</dbReference>
<feature type="domain" description="RNA polymerase Rpb1" evidence="9">
    <location>
        <begin position="97"/>
        <end position="193"/>
    </location>
</feature>
<evidence type="ECO:0000313" key="10">
    <source>
        <dbReference type="EMBL" id="KAB2608190.1"/>
    </source>
</evidence>
<keyword evidence="7" id="KW-0804">Transcription</keyword>
<dbReference type="Gene3D" id="1.10.150.390">
    <property type="match status" value="1"/>
</dbReference>
<proteinExistence type="inferred from homology"/>
<evidence type="ECO:0000256" key="1">
    <source>
        <dbReference type="ARBA" id="ARBA00006460"/>
    </source>
</evidence>
<dbReference type="PANTHER" id="PTHR19376:SF11">
    <property type="entry name" value="DNA-DIRECTED RNA POLYMERASE I SUBUNIT RPA1"/>
    <property type="match status" value="1"/>
</dbReference>
<dbReference type="Pfam" id="PF04998">
    <property type="entry name" value="RNA_pol_Rpb1_5"/>
    <property type="match status" value="1"/>
</dbReference>
<dbReference type="InterPro" id="IPR045867">
    <property type="entry name" value="DNA-dir_RpoC_beta_prime"/>
</dbReference>
<keyword evidence="6" id="KW-0862">Zinc</keyword>
<accession>A0A5N5G3B7</accession>
<organism evidence="10 11">
    <name type="scientific">Pyrus ussuriensis x Pyrus communis</name>
    <dbReference type="NCBI Taxonomy" id="2448454"/>
    <lineage>
        <taxon>Eukaryota</taxon>
        <taxon>Viridiplantae</taxon>
        <taxon>Streptophyta</taxon>
        <taxon>Embryophyta</taxon>
        <taxon>Tracheophyta</taxon>
        <taxon>Spermatophyta</taxon>
        <taxon>Magnoliopsida</taxon>
        <taxon>eudicotyledons</taxon>
        <taxon>Gunneridae</taxon>
        <taxon>Pentapetalae</taxon>
        <taxon>rosids</taxon>
        <taxon>fabids</taxon>
        <taxon>Rosales</taxon>
        <taxon>Rosaceae</taxon>
        <taxon>Amygdaloideae</taxon>
        <taxon>Maleae</taxon>
        <taxon>Pyrus</taxon>
    </lineage>
</organism>
<dbReference type="Gene3D" id="2.40.40.20">
    <property type="match status" value="1"/>
</dbReference>
<evidence type="ECO:0000259" key="8">
    <source>
        <dbReference type="Pfam" id="PF00623"/>
    </source>
</evidence>